<dbReference type="Pfam" id="PF00657">
    <property type="entry name" value="Lipase_GDSL"/>
    <property type="match status" value="1"/>
</dbReference>
<dbReference type="EMBL" id="JAHRHJ020000003">
    <property type="protein sequence ID" value="KAH9321076.1"/>
    <property type="molecule type" value="Genomic_DNA"/>
</dbReference>
<accession>A0AA38GD91</accession>
<evidence type="ECO:0000256" key="2">
    <source>
        <dbReference type="SAM" id="SignalP"/>
    </source>
</evidence>
<comment type="similarity">
    <text evidence="1">Belongs to the 'GDSL' lipolytic enzyme family.</text>
</comment>
<keyword evidence="4" id="KW-1185">Reference proteome</keyword>
<name>A0AA38GD91_TAXCH</name>
<dbReference type="GO" id="GO:0016788">
    <property type="term" value="F:hydrolase activity, acting on ester bonds"/>
    <property type="evidence" value="ECO:0007669"/>
    <property type="project" value="InterPro"/>
</dbReference>
<gene>
    <name evidence="3" type="ORF">KI387_015715</name>
</gene>
<organism evidence="3 4">
    <name type="scientific">Taxus chinensis</name>
    <name type="common">Chinese yew</name>
    <name type="synonym">Taxus wallichiana var. chinensis</name>
    <dbReference type="NCBI Taxonomy" id="29808"/>
    <lineage>
        <taxon>Eukaryota</taxon>
        <taxon>Viridiplantae</taxon>
        <taxon>Streptophyta</taxon>
        <taxon>Embryophyta</taxon>
        <taxon>Tracheophyta</taxon>
        <taxon>Spermatophyta</taxon>
        <taxon>Pinopsida</taxon>
        <taxon>Pinidae</taxon>
        <taxon>Conifers II</taxon>
        <taxon>Cupressales</taxon>
        <taxon>Taxaceae</taxon>
        <taxon>Taxus</taxon>
    </lineage>
</organism>
<evidence type="ECO:0000256" key="1">
    <source>
        <dbReference type="ARBA" id="ARBA00008668"/>
    </source>
</evidence>
<feature type="signal peptide" evidence="2">
    <location>
        <begin position="1"/>
        <end position="23"/>
    </location>
</feature>
<dbReference type="Gene3D" id="3.40.50.1110">
    <property type="entry name" value="SGNH hydrolase"/>
    <property type="match status" value="1"/>
</dbReference>
<dbReference type="AlphaFoldDB" id="A0AA38GD91"/>
<sequence>MEYSNYCWKFISLVQCILACVGGGGEGKIAIGAVNNSYNNGVTPKVPALFTFGDSIADPGNNNFIPTLIKADFPPHGRDFTDKKHTGRFSNGKLSTDFIAAGLGLKERLPAYLDPQLDTQELVTGVSFASAGTGYDNLTAETVSVIPLWKQVQYFKEYKSLLAETVGEENSSFIIREAIFLSVAGTNDFMGNYDNLPDRKRQFSAGEYEDFLLEICSNFIEALYKLGGRKFGVYGLPPHGCLPLSKTLHGQFNSEGCIEELNTVAISYNTKLKALIRGLKPHLPGIKLVYIDIYHSFLDIVENPTKYGFETSSR</sequence>
<proteinExistence type="inferred from homology"/>
<feature type="non-terminal residue" evidence="3">
    <location>
        <position position="1"/>
    </location>
</feature>
<dbReference type="PANTHER" id="PTHR45642">
    <property type="entry name" value="GDSL ESTERASE/LIPASE EXL3"/>
    <property type="match status" value="1"/>
</dbReference>
<dbReference type="InterPro" id="IPR036514">
    <property type="entry name" value="SGNH_hydro_sf"/>
</dbReference>
<comment type="caution">
    <text evidence="3">The sequence shown here is derived from an EMBL/GenBank/DDBJ whole genome shotgun (WGS) entry which is preliminary data.</text>
</comment>
<dbReference type="InterPro" id="IPR035669">
    <property type="entry name" value="SGNH_plant_lipase-like"/>
</dbReference>
<evidence type="ECO:0000313" key="4">
    <source>
        <dbReference type="Proteomes" id="UP000824469"/>
    </source>
</evidence>
<feature type="chain" id="PRO_5041239828" description="GDSL esterase/lipase" evidence="2">
    <location>
        <begin position="24"/>
        <end position="314"/>
    </location>
</feature>
<dbReference type="CDD" id="cd01837">
    <property type="entry name" value="SGNH_plant_lipase_like"/>
    <property type="match status" value="1"/>
</dbReference>
<dbReference type="OMA" id="SHRVSTH"/>
<evidence type="ECO:0008006" key="5">
    <source>
        <dbReference type="Google" id="ProtNLM"/>
    </source>
</evidence>
<protein>
    <recommendedName>
        <fullName evidence="5">GDSL esterase/lipase</fullName>
    </recommendedName>
</protein>
<dbReference type="InterPro" id="IPR050592">
    <property type="entry name" value="GDSL_lipolytic_enzyme"/>
</dbReference>
<dbReference type="InterPro" id="IPR001087">
    <property type="entry name" value="GDSL"/>
</dbReference>
<dbReference type="Proteomes" id="UP000824469">
    <property type="component" value="Unassembled WGS sequence"/>
</dbReference>
<dbReference type="PANTHER" id="PTHR45642:SF95">
    <property type="entry name" value="GDSL-LIKE LIPASE_ACYLHYDROLASE FAMILY PROTEIN, EXPRESSED"/>
    <property type="match status" value="1"/>
</dbReference>
<evidence type="ECO:0000313" key="3">
    <source>
        <dbReference type="EMBL" id="KAH9321076.1"/>
    </source>
</evidence>
<reference evidence="3 4" key="1">
    <citation type="journal article" date="2021" name="Nat. Plants">
        <title>The Taxus genome provides insights into paclitaxel biosynthesis.</title>
        <authorList>
            <person name="Xiong X."/>
            <person name="Gou J."/>
            <person name="Liao Q."/>
            <person name="Li Y."/>
            <person name="Zhou Q."/>
            <person name="Bi G."/>
            <person name="Li C."/>
            <person name="Du R."/>
            <person name="Wang X."/>
            <person name="Sun T."/>
            <person name="Guo L."/>
            <person name="Liang H."/>
            <person name="Lu P."/>
            <person name="Wu Y."/>
            <person name="Zhang Z."/>
            <person name="Ro D.K."/>
            <person name="Shang Y."/>
            <person name="Huang S."/>
            <person name="Yan J."/>
        </authorList>
    </citation>
    <scope>NUCLEOTIDE SEQUENCE [LARGE SCALE GENOMIC DNA]</scope>
    <source>
        <strain evidence="3">Ta-2019</strain>
    </source>
</reference>
<keyword evidence="2" id="KW-0732">Signal</keyword>